<feature type="non-terminal residue" evidence="2">
    <location>
        <position position="122"/>
    </location>
</feature>
<feature type="compositionally biased region" description="Basic residues" evidence="1">
    <location>
        <begin position="24"/>
        <end position="39"/>
    </location>
</feature>
<proteinExistence type="predicted"/>
<protein>
    <submittedName>
        <fullName evidence="2">Uncharacterized protein</fullName>
    </submittedName>
</protein>
<feature type="region of interest" description="Disordered" evidence="1">
    <location>
        <begin position="1"/>
        <end position="122"/>
    </location>
</feature>
<dbReference type="EMBL" id="UYYB01120131">
    <property type="protein sequence ID" value="VDM82932.1"/>
    <property type="molecule type" value="Genomic_DNA"/>
</dbReference>
<evidence type="ECO:0000313" key="2">
    <source>
        <dbReference type="EMBL" id="VDM82932.1"/>
    </source>
</evidence>
<dbReference type="OrthoDB" id="10607719at2759"/>
<accession>A0A3P7LV16</accession>
<feature type="compositionally biased region" description="Polar residues" evidence="1">
    <location>
        <begin position="106"/>
        <end position="122"/>
    </location>
</feature>
<keyword evidence="3" id="KW-1185">Reference proteome</keyword>
<organism evidence="2 3">
    <name type="scientific">Strongylus vulgaris</name>
    <name type="common">Blood worm</name>
    <dbReference type="NCBI Taxonomy" id="40348"/>
    <lineage>
        <taxon>Eukaryota</taxon>
        <taxon>Metazoa</taxon>
        <taxon>Ecdysozoa</taxon>
        <taxon>Nematoda</taxon>
        <taxon>Chromadorea</taxon>
        <taxon>Rhabditida</taxon>
        <taxon>Rhabditina</taxon>
        <taxon>Rhabditomorpha</taxon>
        <taxon>Strongyloidea</taxon>
        <taxon>Strongylidae</taxon>
        <taxon>Strongylus</taxon>
    </lineage>
</organism>
<evidence type="ECO:0000313" key="3">
    <source>
        <dbReference type="Proteomes" id="UP000270094"/>
    </source>
</evidence>
<dbReference type="Proteomes" id="UP000270094">
    <property type="component" value="Unassembled WGS sequence"/>
</dbReference>
<sequence>MGDRVGDMTTGALKDPLGVGLATRKPRGKTGVRRPRGSRRGALAMTHAELEMQQRIPPPLQRSYSDYEPMQSLVGTPSSPYVDTESDDECDPPPPPKSLAMFPSPAASQIATASSGVNSPSQ</sequence>
<dbReference type="AlphaFoldDB" id="A0A3P7LV16"/>
<reference evidence="2 3" key="1">
    <citation type="submission" date="2018-11" db="EMBL/GenBank/DDBJ databases">
        <authorList>
            <consortium name="Pathogen Informatics"/>
        </authorList>
    </citation>
    <scope>NUCLEOTIDE SEQUENCE [LARGE SCALE GENOMIC DNA]</scope>
</reference>
<gene>
    <name evidence="2" type="ORF">SVUK_LOCUS17930</name>
</gene>
<evidence type="ECO:0000256" key="1">
    <source>
        <dbReference type="SAM" id="MobiDB-lite"/>
    </source>
</evidence>
<name>A0A3P7LV16_STRVU</name>